<gene>
    <name evidence="2" type="ORF">JYP53_15180</name>
</gene>
<keyword evidence="3" id="KW-1185">Reference proteome</keyword>
<evidence type="ECO:0000256" key="1">
    <source>
        <dbReference type="SAM" id="SignalP"/>
    </source>
</evidence>
<feature type="signal peptide" evidence="1">
    <location>
        <begin position="1"/>
        <end position="20"/>
    </location>
</feature>
<dbReference type="EMBL" id="JAFKDB010000019">
    <property type="protein sequence ID" value="MBN7771247.1"/>
    <property type="molecule type" value="Genomic_DNA"/>
</dbReference>
<proteinExistence type="predicted"/>
<feature type="chain" id="PRO_5045170451" description="Ig-like domain-containing protein" evidence="1">
    <location>
        <begin position="21"/>
        <end position="902"/>
    </location>
</feature>
<dbReference type="Proteomes" id="UP000664344">
    <property type="component" value="Unassembled WGS sequence"/>
</dbReference>
<sequence>MSSRYMSLTFRISAVSLAIAGLAGCGGGGGSSRIGGDESPTVSITANADSVVAGQFVTLAWDSSSVTSCAAGGNWSGSKGTQGKEVVQVNATGDARFALQCQTESGGSVTDEAVVKVLGRVPASIDFDAVTFDVVKANDDVVFTWKADNAERCVASTGSDINSSWTGERDAVGFETVTMPGSPGAYLYSLTCSGKNISETTEQVVINVVPETAPVEGPEITFSQRPAGVIESGVPVTIAWTAAGAAQCTGASEPADAGWNQVLGATDSYTRVFEEPGNYVYSLSCANEQGGTTIENLLFTVRPAGPVVEMAFENGLQSAVMPADGSISFSWEVDTSAESCVATSGDSRWASAFAADFTNGFTGAYTAKGLAPGVYNYNLSCKDTSGKQGVSESLQLTVGNVAPPVGEFTLPVSIEDGWVTVDWVTDGANSCVPYSQNWPEWRDLELENQGLSGPVKVQLPPKADGTHLLDATLVCSGPGNTQTNITTAFSVDYVTITETDADGNPVSRVEQTLSEPAINLSAVPSRVGAGENFAIVWDSVGADSCQITETVGSGWVAGEVATRGQQGVTAPTEPGVYTYSLSCAAPATQEPTMANVYVVVGNASPVIERFETPRTDVAGGEEITFEWRARNVLFCEGGNSGVEGWTGFFEQSAAGSRSVTLPRRVDDSQYDFALTCGLPGGPKTSDILTVKASSVGNECGVLDNNRLSRLLTNDVVDVRVGSIYSGTGAPVIIGDGESVNENAIYNITDGSMDTYARLTLPLGLLGLFHSYIDVYARPPLQDLGVLTDEMGGNKDIGFLIGNPNQALQLSLLGLDSLSQVTGVMPLADGGVDIETGDRNYDNTNGLELNALYLINDRQVKFLSMPVDETQKLMGVRYALQGGLLAIAKMRDVYGVCVSSDLN</sequence>
<comment type="caution">
    <text evidence="2">The sequence shown here is derived from an EMBL/GenBank/DDBJ whole genome shotgun (WGS) entry which is preliminary data.</text>
</comment>
<protein>
    <recommendedName>
        <fullName evidence="4">Ig-like domain-containing protein</fullName>
    </recommendedName>
</protein>
<reference evidence="2 3" key="1">
    <citation type="submission" date="2021-02" db="EMBL/GenBank/DDBJ databases">
        <title>PHA producing bacteria isolated from coastal sediment in Guangdong, Shenzhen.</title>
        <authorList>
            <person name="Zheng W."/>
            <person name="Yu S."/>
            <person name="Huang Y."/>
        </authorList>
    </citation>
    <scope>NUCLEOTIDE SEQUENCE [LARGE SCALE GENOMIC DNA]</scope>
    <source>
        <strain evidence="2 3">TN21-5</strain>
    </source>
</reference>
<evidence type="ECO:0000313" key="3">
    <source>
        <dbReference type="Proteomes" id="UP000664344"/>
    </source>
</evidence>
<evidence type="ECO:0000313" key="2">
    <source>
        <dbReference type="EMBL" id="MBN7771247.1"/>
    </source>
</evidence>
<organism evidence="2 3">
    <name type="scientific">Marinobacter daepoensis</name>
    <dbReference type="NCBI Taxonomy" id="262077"/>
    <lineage>
        <taxon>Bacteria</taxon>
        <taxon>Pseudomonadati</taxon>
        <taxon>Pseudomonadota</taxon>
        <taxon>Gammaproteobacteria</taxon>
        <taxon>Pseudomonadales</taxon>
        <taxon>Marinobacteraceae</taxon>
        <taxon>Marinobacter</taxon>
    </lineage>
</organism>
<dbReference type="PROSITE" id="PS51257">
    <property type="entry name" value="PROKAR_LIPOPROTEIN"/>
    <property type="match status" value="1"/>
</dbReference>
<evidence type="ECO:0008006" key="4">
    <source>
        <dbReference type="Google" id="ProtNLM"/>
    </source>
</evidence>
<dbReference type="RefSeq" id="WP_206558068.1">
    <property type="nucleotide sequence ID" value="NZ_JAFKDB010000019.1"/>
</dbReference>
<keyword evidence="1" id="KW-0732">Signal</keyword>
<accession>A0ABS3BID0</accession>
<name>A0ABS3BID0_9GAMM</name>